<evidence type="ECO:0000313" key="1">
    <source>
        <dbReference type="EMBL" id="VDO89589.1"/>
    </source>
</evidence>
<organism evidence="3">
    <name type="scientific">Schistosoma curassoni</name>
    <dbReference type="NCBI Taxonomy" id="6186"/>
    <lineage>
        <taxon>Eukaryota</taxon>
        <taxon>Metazoa</taxon>
        <taxon>Spiralia</taxon>
        <taxon>Lophotrochozoa</taxon>
        <taxon>Platyhelminthes</taxon>
        <taxon>Trematoda</taxon>
        <taxon>Digenea</taxon>
        <taxon>Strigeidida</taxon>
        <taxon>Schistosomatoidea</taxon>
        <taxon>Schistosomatidae</taxon>
        <taxon>Schistosoma</taxon>
    </lineage>
</organism>
<gene>
    <name evidence="1" type="ORF">SCUD_LOCUS4544</name>
</gene>
<dbReference type="WBParaSite" id="SCUD_0000454501-mRNA-1">
    <property type="protein sequence ID" value="SCUD_0000454501-mRNA-1"/>
    <property type="gene ID" value="SCUD_0000454501"/>
</dbReference>
<reference evidence="3" key="1">
    <citation type="submission" date="2016-06" db="UniProtKB">
        <authorList>
            <consortium name="WormBaseParasite"/>
        </authorList>
    </citation>
    <scope>IDENTIFICATION</scope>
</reference>
<name>A0A183JPA8_9TREM</name>
<evidence type="ECO:0000313" key="2">
    <source>
        <dbReference type="Proteomes" id="UP000279833"/>
    </source>
</evidence>
<proteinExistence type="predicted"/>
<evidence type="ECO:0000313" key="3">
    <source>
        <dbReference type="WBParaSite" id="SCUD_0000454501-mRNA-1"/>
    </source>
</evidence>
<protein>
    <submittedName>
        <fullName evidence="1 3">Uncharacterized protein</fullName>
    </submittedName>
</protein>
<sequence length="30" mass="3460">MKRNSVNPCEYKDHKDFCGDITICTQVISN</sequence>
<dbReference type="EMBL" id="UZAK01006149">
    <property type="protein sequence ID" value="VDO89589.1"/>
    <property type="molecule type" value="Genomic_DNA"/>
</dbReference>
<keyword evidence="2" id="KW-1185">Reference proteome</keyword>
<dbReference type="Proteomes" id="UP000279833">
    <property type="component" value="Unassembled WGS sequence"/>
</dbReference>
<reference evidence="1 2" key="2">
    <citation type="submission" date="2018-11" db="EMBL/GenBank/DDBJ databases">
        <authorList>
            <consortium name="Pathogen Informatics"/>
        </authorList>
    </citation>
    <scope>NUCLEOTIDE SEQUENCE [LARGE SCALE GENOMIC DNA]</scope>
    <source>
        <strain evidence="1">Dakar</strain>
        <strain evidence="2">Dakar, Senegal</strain>
    </source>
</reference>
<dbReference type="AlphaFoldDB" id="A0A183JPA8"/>
<accession>A0A183JPA8</accession>